<reference evidence="2" key="1">
    <citation type="submission" date="2022-11" db="EMBL/GenBank/DDBJ databases">
        <title>Dental biofilm bacteria. Genome sequencing and assembly.</title>
        <authorList>
            <person name="Robertsson C."/>
        </authorList>
    </citation>
    <scope>NUCLEOTIDE SEQUENCE</scope>
    <source>
        <strain evidence="2">CW</strain>
    </source>
</reference>
<dbReference type="RefSeq" id="WP_256700471.1">
    <property type="nucleotide sequence ID" value="NZ_CP113787.1"/>
</dbReference>
<proteinExistence type="predicted"/>
<sequence>MVAMLEEVNQYRIGEKLMSGIQENQGNPVVLKFEGLLRGWLVEEGGSRVDIDYQAIHLTGRVKVWLTRRGERKSVHLPREVSFAMHDIRGSQVDPHRGAWLWSHLWMEASDGVLHQECDWMREPVIGGDPVGDGDAAFELDQFPQDLQWVPEWMAVKAAAYHKEADRRERRRQRDRERRARKKAVVAGAVEVTGEQSGSDASGRVDE</sequence>
<feature type="compositionally biased region" description="Low complexity" evidence="1">
    <location>
        <begin position="185"/>
        <end position="196"/>
    </location>
</feature>
<evidence type="ECO:0000313" key="3">
    <source>
        <dbReference type="Proteomes" id="UP001163127"/>
    </source>
</evidence>
<protein>
    <submittedName>
        <fullName evidence="2">Uncharacterized protein</fullName>
    </submittedName>
</protein>
<dbReference type="EMBL" id="CP113787">
    <property type="protein sequence ID" value="WAL41962.1"/>
    <property type="molecule type" value="Genomic_DNA"/>
</dbReference>
<organism evidence="2 3">
    <name type="scientific">Actinomyces naeslundii</name>
    <dbReference type="NCBI Taxonomy" id="1655"/>
    <lineage>
        <taxon>Bacteria</taxon>
        <taxon>Bacillati</taxon>
        <taxon>Actinomycetota</taxon>
        <taxon>Actinomycetes</taxon>
        <taxon>Actinomycetales</taxon>
        <taxon>Actinomycetaceae</taxon>
        <taxon>Actinomyces</taxon>
    </lineage>
</organism>
<gene>
    <name evidence="2" type="ORF">OFA60_07695</name>
</gene>
<dbReference type="Proteomes" id="UP001163127">
    <property type="component" value="Chromosome"/>
</dbReference>
<dbReference type="AlphaFoldDB" id="A0AA47FF07"/>
<evidence type="ECO:0000256" key="1">
    <source>
        <dbReference type="SAM" id="MobiDB-lite"/>
    </source>
</evidence>
<feature type="compositionally biased region" description="Basic and acidic residues" evidence="1">
    <location>
        <begin position="164"/>
        <end position="178"/>
    </location>
</feature>
<name>A0AA47FF07_ACTNA</name>
<feature type="region of interest" description="Disordered" evidence="1">
    <location>
        <begin position="164"/>
        <end position="207"/>
    </location>
</feature>
<accession>A0AA47FF07</accession>
<evidence type="ECO:0000313" key="2">
    <source>
        <dbReference type="EMBL" id="WAL41962.1"/>
    </source>
</evidence>